<sequence>MSNRWRSRIGMLLISAPFLMLSTTGCLAAQPAASEVEDEILIQPEATAALTEMGNYLNSLKSFTVISEMLMDEVLLTGQKILVTGTTKYSTRLPDRLQISSKIEGIDRDHEYYYDGKTFTIYGNQDKYYALFDAPDSIGKLLDIAQDQYNIEIPLRDLFYWGTEKNRMVDVQSATFIDQSRISGTLCNHYAFQQEDVDWQIWIEDDDTPLPLQLVITSKLENGQPQYISTMTWDVAPQLPDGTFVFTPPEGAHKIDIAVFDDPEESTQQ</sequence>
<dbReference type="AlphaFoldDB" id="A0A1M7YMC9"/>
<feature type="signal peptide" evidence="2">
    <location>
        <begin position="1"/>
        <end position="28"/>
    </location>
</feature>
<dbReference type="InterPro" id="IPR029046">
    <property type="entry name" value="LolA/LolB/LppX"/>
</dbReference>
<keyword evidence="4" id="KW-1185">Reference proteome</keyword>
<evidence type="ECO:0008006" key="5">
    <source>
        <dbReference type="Google" id="ProtNLM"/>
    </source>
</evidence>
<organism evidence="3 4">
    <name type="scientific">Desulfopila aestuarii DSM 18488</name>
    <dbReference type="NCBI Taxonomy" id="1121416"/>
    <lineage>
        <taxon>Bacteria</taxon>
        <taxon>Pseudomonadati</taxon>
        <taxon>Thermodesulfobacteriota</taxon>
        <taxon>Desulfobulbia</taxon>
        <taxon>Desulfobulbales</taxon>
        <taxon>Desulfocapsaceae</taxon>
        <taxon>Desulfopila</taxon>
    </lineage>
</organism>
<dbReference type="Gene3D" id="2.50.20.10">
    <property type="entry name" value="Lipoprotein localisation LolA/LolB/LppX"/>
    <property type="match status" value="1"/>
</dbReference>
<dbReference type="RefSeq" id="WP_073617220.1">
    <property type="nucleotide sequence ID" value="NZ_FRFE01000069.1"/>
</dbReference>
<evidence type="ECO:0000313" key="4">
    <source>
        <dbReference type="Proteomes" id="UP000184603"/>
    </source>
</evidence>
<evidence type="ECO:0000256" key="2">
    <source>
        <dbReference type="SAM" id="SignalP"/>
    </source>
</evidence>
<feature type="chain" id="PRO_5013360127" description="DUF2092 domain-containing protein" evidence="2">
    <location>
        <begin position="29"/>
        <end position="269"/>
    </location>
</feature>
<gene>
    <name evidence="3" type="ORF">SAMN02745220_05260</name>
</gene>
<dbReference type="Pfam" id="PF09865">
    <property type="entry name" value="DUF2092"/>
    <property type="match status" value="1"/>
</dbReference>
<dbReference type="PROSITE" id="PS51257">
    <property type="entry name" value="PROKAR_LIPOPROTEIN"/>
    <property type="match status" value="1"/>
</dbReference>
<dbReference type="InterPro" id="IPR019207">
    <property type="entry name" value="DUF2092"/>
</dbReference>
<dbReference type="STRING" id="1121416.SAMN02745220_05260"/>
<keyword evidence="1 2" id="KW-0732">Signal</keyword>
<reference evidence="3 4" key="1">
    <citation type="submission" date="2016-12" db="EMBL/GenBank/DDBJ databases">
        <authorList>
            <person name="Song W.-J."/>
            <person name="Kurnit D.M."/>
        </authorList>
    </citation>
    <scope>NUCLEOTIDE SEQUENCE [LARGE SCALE GENOMIC DNA]</scope>
    <source>
        <strain evidence="3 4">DSM 18488</strain>
    </source>
</reference>
<dbReference type="SUPFAM" id="SSF89392">
    <property type="entry name" value="Prokaryotic lipoproteins and lipoprotein localization factors"/>
    <property type="match status" value="1"/>
</dbReference>
<dbReference type="EMBL" id="FRFE01000069">
    <property type="protein sequence ID" value="SHO53696.1"/>
    <property type="molecule type" value="Genomic_DNA"/>
</dbReference>
<evidence type="ECO:0000313" key="3">
    <source>
        <dbReference type="EMBL" id="SHO53696.1"/>
    </source>
</evidence>
<accession>A0A1M7YMC9</accession>
<evidence type="ECO:0000256" key="1">
    <source>
        <dbReference type="ARBA" id="ARBA00022729"/>
    </source>
</evidence>
<protein>
    <recommendedName>
        <fullName evidence="5">DUF2092 domain-containing protein</fullName>
    </recommendedName>
</protein>
<name>A0A1M7YMC9_9BACT</name>
<dbReference type="OrthoDB" id="116979at2"/>
<proteinExistence type="predicted"/>
<dbReference type="Proteomes" id="UP000184603">
    <property type="component" value="Unassembled WGS sequence"/>
</dbReference>